<evidence type="ECO:0000313" key="3">
    <source>
        <dbReference type="Proteomes" id="UP000813824"/>
    </source>
</evidence>
<dbReference type="Proteomes" id="UP000813824">
    <property type="component" value="Unassembled WGS sequence"/>
</dbReference>
<dbReference type="OrthoDB" id="3262473at2759"/>
<evidence type="ECO:0000313" key="2">
    <source>
        <dbReference type="EMBL" id="KAH8100555.1"/>
    </source>
</evidence>
<organism evidence="2 3">
    <name type="scientific">Cristinia sonorae</name>
    <dbReference type="NCBI Taxonomy" id="1940300"/>
    <lineage>
        <taxon>Eukaryota</taxon>
        <taxon>Fungi</taxon>
        <taxon>Dikarya</taxon>
        <taxon>Basidiomycota</taxon>
        <taxon>Agaricomycotina</taxon>
        <taxon>Agaricomycetes</taxon>
        <taxon>Agaricomycetidae</taxon>
        <taxon>Agaricales</taxon>
        <taxon>Pleurotineae</taxon>
        <taxon>Stephanosporaceae</taxon>
        <taxon>Cristinia</taxon>
    </lineage>
</organism>
<dbReference type="AlphaFoldDB" id="A0A8K0XPZ1"/>
<name>A0A8K0XPZ1_9AGAR</name>
<dbReference type="EMBL" id="JAEVFJ010000015">
    <property type="protein sequence ID" value="KAH8100555.1"/>
    <property type="molecule type" value="Genomic_DNA"/>
</dbReference>
<gene>
    <name evidence="2" type="ORF">BXZ70DRAFT_937813</name>
</gene>
<feature type="region of interest" description="Disordered" evidence="1">
    <location>
        <begin position="26"/>
        <end position="66"/>
    </location>
</feature>
<feature type="compositionally biased region" description="Basic residues" evidence="1">
    <location>
        <begin position="29"/>
        <end position="42"/>
    </location>
</feature>
<feature type="compositionally biased region" description="Basic and acidic residues" evidence="1">
    <location>
        <begin position="43"/>
        <end position="52"/>
    </location>
</feature>
<reference evidence="2" key="1">
    <citation type="journal article" date="2021" name="New Phytol.">
        <title>Evolutionary innovations through gain and loss of genes in the ectomycorrhizal Boletales.</title>
        <authorList>
            <person name="Wu G."/>
            <person name="Miyauchi S."/>
            <person name="Morin E."/>
            <person name="Kuo A."/>
            <person name="Drula E."/>
            <person name="Varga T."/>
            <person name="Kohler A."/>
            <person name="Feng B."/>
            <person name="Cao Y."/>
            <person name="Lipzen A."/>
            <person name="Daum C."/>
            <person name="Hundley H."/>
            <person name="Pangilinan J."/>
            <person name="Johnson J."/>
            <person name="Barry K."/>
            <person name="LaButti K."/>
            <person name="Ng V."/>
            <person name="Ahrendt S."/>
            <person name="Min B."/>
            <person name="Choi I.G."/>
            <person name="Park H."/>
            <person name="Plett J.M."/>
            <person name="Magnuson J."/>
            <person name="Spatafora J.W."/>
            <person name="Nagy L.G."/>
            <person name="Henrissat B."/>
            <person name="Grigoriev I.V."/>
            <person name="Yang Z.L."/>
            <person name="Xu J."/>
            <person name="Martin F.M."/>
        </authorList>
    </citation>
    <scope>NUCLEOTIDE SEQUENCE</scope>
    <source>
        <strain evidence="2">KKN 215</strain>
    </source>
</reference>
<proteinExistence type="predicted"/>
<protein>
    <submittedName>
        <fullName evidence="2">Uncharacterized protein</fullName>
    </submittedName>
</protein>
<comment type="caution">
    <text evidence="2">The sequence shown here is derived from an EMBL/GenBank/DDBJ whole genome shotgun (WGS) entry which is preliminary data.</text>
</comment>
<sequence length="203" mass="23022">MLKRQRPASPISFLEDDTVAANIYEPDNKRRRYFAPHSHTSKQKQDGVHPNDTDEEDGEGSESGRREYYGNREWHAAAGVYKDANSLLHELHAEQRHRVLFSPHASSFSTSVMNTLATHRTTQLATFQSAKVLPSALNGDLAGHPQRQLAVNFDGAEQMDHDGEGRDESVEAQVVSQRYENTNRILRSLFLSRRRDIGSHDRD</sequence>
<accession>A0A8K0XPZ1</accession>
<evidence type="ECO:0000256" key="1">
    <source>
        <dbReference type="SAM" id="MobiDB-lite"/>
    </source>
</evidence>
<keyword evidence="3" id="KW-1185">Reference proteome</keyword>